<dbReference type="AlphaFoldDB" id="A0A2I0W0D3"/>
<organism evidence="2 3">
    <name type="scientific">Dendrobium catenatum</name>
    <dbReference type="NCBI Taxonomy" id="906689"/>
    <lineage>
        <taxon>Eukaryota</taxon>
        <taxon>Viridiplantae</taxon>
        <taxon>Streptophyta</taxon>
        <taxon>Embryophyta</taxon>
        <taxon>Tracheophyta</taxon>
        <taxon>Spermatophyta</taxon>
        <taxon>Magnoliopsida</taxon>
        <taxon>Liliopsida</taxon>
        <taxon>Asparagales</taxon>
        <taxon>Orchidaceae</taxon>
        <taxon>Epidendroideae</taxon>
        <taxon>Malaxideae</taxon>
        <taxon>Dendrobiinae</taxon>
        <taxon>Dendrobium</taxon>
    </lineage>
</organism>
<proteinExistence type="predicted"/>
<reference evidence="2 3" key="2">
    <citation type="journal article" date="2017" name="Nature">
        <title>The Apostasia genome and the evolution of orchids.</title>
        <authorList>
            <person name="Zhang G.Q."/>
            <person name="Liu K.W."/>
            <person name="Li Z."/>
            <person name="Lohaus R."/>
            <person name="Hsiao Y.Y."/>
            <person name="Niu S.C."/>
            <person name="Wang J.Y."/>
            <person name="Lin Y.C."/>
            <person name="Xu Q."/>
            <person name="Chen L.J."/>
            <person name="Yoshida K."/>
            <person name="Fujiwara S."/>
            <person name="Wang Z.W."/>
            <person name="Zhang Y.Q."/>
            <person name="Mitsuda N."/>
            <person name="Wang M."/>
            <person name="Liu G.H."/>
            <person name="Pecoraro L."/>
            <person name="Huang H.X."/>
            <person name="Xiao X.J."/>
            <person name="Lin M."/>
            <person name="Wu X.Y."/>
            <person name="Wu W.L."/>
            <person name="Chen Y.Y."/>
            <person name="Chang S.B."/>
            <person name="Sakamoto S."/>
            <person name="Ohme-Takagi M."/>
            <person name="Yagi M."/>
            <person name="Zeng S.J."/>
            <person name="Shen C.Y."/>
            <person name="Yeh C.M."/>
            <person name="Luo Y.B."/>
            <person name="Tsai W.C."/>
            <person name="Van de Peer Y."/>
            <person name="Liu Z.J."/>
        </authorList>
    </citation>
    <scope>NUCLEOTIDE SEQUENCE [LARGE SCALE GENOMIC DNA]</scope>
    <source>
        <tissue evidence="2">The whole plant</tissue>
    </source>
</reference>
<sequence length="436" mass="48022">MKSRSPPVAPLFLATRARRNYLNRPPLSNSSIYETAAKAFPAKANTADVQRKSILAFGVVPWTNQMKPLDVLASFGLFLILSFGNKFPATAVLSPSPTLFAFPIHCKLPILTMSSAAASFLNDEIIFELPTTMLLYQSGRVERLVKDDIVPPALDPNTRVKSKDVIINPSTGLSARLYLPPSSSTTSNSDRKKLPVLLYYHGGAFCVMSAASAIYHNYLNSLTAKADVLTVSVDYRLAPENPLPAAYDDSWEALRWVMAGSDAWLSDFGNLGKIFLAGDSAGGNISHNLGLKLGSAGMKVEGMVLIHSYFWGKERIGAEGDENRRSKRTAKDADGLWPVLCPGRTDLDDPWINPMADSAPSLVTLGCRRALVCVAEIDLLRDRGRLYYDKLKQSGWDGEAEFMETEGEDHVFFLFKPHSSKAEEFEDRLVSFFNKV</sequence>
<dbReference type="Gene3D" id="3.40.50.1820">
    <property type="entry name" value="alpha/beta hydrolase"/>
    <property type="match status" value="1"/>
</dbReference>
<evidence type="ECO:0000313" key="3">
    <source>
        <dbReference type="Proteomes" id="UP000233837"/>
    </source>
</evidence>
<dbReference type="InterPro" id="IPR050466">
    <property type="entry name" value="Carboxylest/Gibb_receptor"/>
</dbReference>
<dbReference type="GO" id="GO:0016787">
    <property type="term" value="F:hydrolase activity"/>
    <property type="evidence" value="ECO:0007669"/>
    <property type="project" value="InterPro"/>
</dbReference>
<name>A0A2I0W0D3_9ASPA</name>
<dbReference type="InterPro" id="IPR029058">
    <property type="entry name" value="AB_hydrolase_fold"/>
</dbReference>
<reference evidence="2 3" key="1">
    <citation type="journal article" date="2016" name="Sci. Rep.">
        <title>The Dendrobium catenatum Lindl. genome sequence provides insights into polysaccharide synthase, floral development and adaptive evolution.</title>
        <authorList>
            <person name="Zhang G.Q."/>
            <person name="Xu Q."/>
            <person name="Bian C."/>
            <person name="Tsai W.C."/>
            <person name="Yeh C.M."/>
            <person name="Liu K.W."/>
            <person name="Yoshida K."/>
            <person name="Zhang L.S."/>
            <person name="Chang S.B."/>
            <person name="Chen F."/>
            <person name="Shi Y."/>
            <person name="Su Y.Y."/>
            <person name="Zhang Y.Q."/>
            <person name="Chen L.J."/>
            <person name="Yin Y."/>
            <person name="Lin M."/>
            <person name="Huang H."/>
            <person name="Deng H."/>
            <person name="Wang Z.W."/>
            <person name="Zhu S.L."/>
            <person name="Zhao X."/>
            <person name="Deng C."/>
            <person name="Niu S.C."/>
            <person name="Huang J."/>
            <person name="Wang M."/>
            <person name="Liu G.H."/>
            <person name="Yang H.J."/>
            <person name="Xiao X.J."/>
            <person name="Hsiao Y.Y."/>
            <person name="Wu W.L."/>
            <person name="Chen Y.Y."/>
            <person name="Mitsuda N."/>
            <person name="Ohme-Takagi M."/>
            <person name="Luo Y.B."/>
            <person name="Van de Peer Y."/>
            <person name="Liu Z.J."/>
        </authorList>
    </citation>
    <scope>NUCLEOTIDE SEQUENCE [LARGE SCALE GENOMIC DNA]</scope>
    <source>
        <tissue evidence="2">The whole plant</tissue>
    </source>
</reference>
<dbReference type="PANTHER" id="PTHR23024:SF577">
    <property type="entry name" value="CARBOXYLESTERASE 2-RELATED"/>
    <property type="match status" value="1"/>
</dbReference>
<protein>
    <submittedName>
        <fullName evidence="2">Putative carboxylesterase 2</fullName>
    </submittedName>
</protein>
<evidence type="ECO:0000313" key="2">
    <source>
        <dbReference type="EMBL" id="PKU69122.1"/>
    </source>
</evidence>
<accession>A0A2I0W0D3</accession>
<dbReference type="Pfam" id="PF07859">
    <property type="entry name" value="Abhydrolase_3"/>
    <property type="match status" value="1"/>
</dbReference>
<dbReference type="PANTHER" id="PTHR23024">
    <property type="entry name" value="ARYLACETAMIDE DEACETYLASE"/>
    <property type="match status" value="1"/>
</dbReference>
<evidence type="ECO:0000259" key="1">
    <source>
        <dbReference type="Pfam" id="PF07859"/>
    </source>
</evidence>
<dbReference type="STRING" id="906689.A0A2I0W0D3"/>
<dbReference type="EMBL" id="KZ503041">
    <property type="protein sequence ID" value="PKU69122.1"/>
    <property type="molecule type" value="Genomic_DNA"/>
</dbReference>
<feature type="domain" description="Alpha/beta hydrolase fold-3" evidence="1">
    <location>
        <begin position="197"/>
        <end position="413"/>
    </location>
</feature>
<dbReference type="Proteomes" id="UP000233837">
    <property type="component" value="Unassembled WGS sequence"/>
</dbReference>
<dbReference type="InterPro" id="IPR013094">
    <property type="entry name" value="AB_hydrolase_3"/>
</dbReference>
<dbReference type="SUPFAM" id="SSF53474">
    <property type="entry name" value="alpha/beta-Hydrolases"/>
    <property type="match status" value="1"/>
</dbReference>
<gene>
    <name evidence="2" type="primary">CXE2</name>
    <name evidence="2" type="ORF">MA16_Dca002392</name>
</gene>
<keyword evidence="3" id="KW-1185">Reference proteome</keyword>